<dbReference type="InterPro" id="IPR000734">
    <property type="entry name" value="TAG_lipase"/>
</dbReference>
<evidence type="ECO:0000256" key="3">
    <source>
        <dbReference type="ARBA" id="ARBA00022525"/>
    </source>
</evidence>
<keyword evidence="6" id="KW-0732">Signal</keyword>
<gene>
    <name evidence="8" type="primary">Pnlip_0</name>
    <name evidence="8" type="ORF">CM83_3815</name>
</gene>
<dbReference type="PANTHER" id="PTHR11610:SF104">
    <property type="entry name" value="AGAP010328-PA"/>
    <property type="match status" value="1"/>
</dbReference>
<feature type="compositionally biased region" description="Basic and acidic residues" evidence="5">
    <location>
        <begin position="327"/>
        <end position="338"/>
    </location>
</feature>
<dbReference type="GO" id="GO:0016042">
    <property type="term" value="P:lipid catabolic process"/>
    <property type="evidence" value="ECO:0007669"/>
    <property type="project" value="TreeGrafter"/>
</dbReference>
<evidence type="ECO:0000256" key="1">
    <source>
        <dbReference type="ARBA" id="ARBA00004613"/>
    </source>
</evidence>
<feature type="non-terminal residue" evidence="8">
    <location>
        <position position="1"/>
    </location>
</feature>
<dbReference type="GO" id="GO:0017171">
    <property type="term" value="F:serine hydrolase activity"/>
    <property type="evidence" value="ECO:0007669"/>
    <property type="project" value="TreeGrafter"/>
</dbReference>
<comment type="subcellular location">
    <subcellularLocation>
        <location evidence="1">Secreted</location>
    </subcellularLocation>
</comment>
<dbReference type="SUPFAM" id="SSF53474">
    <property type="entry name" value="alpha/beta-Hydrolases"/>
    <property type="match status" value="1"/>
</dbReference>
<comment type="similarity">
    <text evidence="2 4">Belongs to the AB hydrolase superfamily. Lipase family.</text>
</comment>
<accession>A0A0A9YKD9</accession>
<keyword evidence="3" id="KW-0964">Secreted</keyword>
<feature type="chain" id="PRO_5002054949" evidence="6">
    <location>
        <begin position="21"/>
        <end position="435"/>
    </location>
</feature>
<sequence>CAKWLGTILFLCYALSSAWSQGELEEAMQWMMMEEVSTHVSLKQEEEKDVDFVLYKKGPARGSPARIDMAGTIHNGALSSNNRLRICVLGWQSDLDSEFAKSFVNLFTNKKKNFQVVVVNWKGAKLDYVGARRVINHVAQTLNRYLLRLKLDLKMDLSKLVIVGHGLGAHIVGAAGHLMEGAIGTIIALDPMAPLFWENTRDTVNASSAKRVIGVHTSSGYLGVYWNVGHADFWVNRGTAPQPGCYQRDWRRTIVCSHDKSFRYYLEAVRNPKAFHSIQCGKKLNCNRSTDNKPLETGFFFEKSKVVGQFCFNTNPTPPYSLAVEKSSSEEQGVERAIRPKRHKPPRTRSLHKNSTRPSHHDKKLHKHNKQQPKNIPRGRSLHKTSSKHSHHDVWKNDRWHHGKRPHHYKKHPHHGHKSKNAHRKVFRLMRQRRP</sequence>
<reference evidence="8" key="2">
    <citation type="submission" date="2014-07" db="EMBL/GenBank/DDBJ databases">
        <authorList>
            <person name="Hull J."/>
        </authorList>
    </citation>
    <scope>NUCLEOTIDE SEQUENCE</scope>
</reference>
<feature type="signal peptide" evidence="6">
    <location>
        <begin position="1"/>
        <end position="20"/>
    </location>
</feature>
<dbReference type="PRINTS" id="PR00821">
    <property type="entry name" value="TAGLIPASE"/>
</dbReference>
<feature type="compositionally biased region" description="Basic residues" evidence="5">
    <location>
        <begin position="339"/>
        <end position="371"/>
    </location>
</feature>
<dbReference type="Gene3D" id="3.40.50.1820">
    <property type="entry name" value="alpha/beta hydrolase"/>
    <property type="match status" value="1"/>
</dbReference>
<dbReference type="InterPro" id="IPR013818">
    <property type="entry name" value="Lipase"/>
</dbReference>
<feature type="compositionally biased region" description="Basic residues" evidence="5">
    <location>
        <begin position="380"/>
        <end position="391"/>
    </location>
</feature>
<dbReference type="InterPro" id="IPR029058">
    <property type="entry name" value="AB_hydrolase_fold"/>
</dbReference>
<dbReference type="PANTHER" id="PTHR11610">
    <property type="entry name" value="LIPASE"/>
    <property type="match status" value="1"/>
</dbReference>
<dbReference type="GO" id="GO:0016298">
    <property type="term" value="F:lipase activity"/>
    <property type="evidence" value="ECO:0007669"/>
    <property type="project" value="InterPro"/>
</dbReference>
<evidence type="ECO:0000256" key="2">
    <source>
        <dbReference type="ARBA" id="ARBA00010701"/>
    </source>
</evidence>
<evidence type="ECO:0000259" key="7">
    <source>
        <dbReference type="Pfam" id="PF00151"/>
    </source>
</evidence>
<reference evidence="8" key="1">
    <citation type="journal article" date="2014" name="PLoS ONE">
        <title>Transcriptome-Based Identification of ABC Transporters in the Western Tarnished Plant Bug Lygus hesperus.</title>
        <authorList>
            <person name="Hull J.J."/>
            <person name="Chaney K."/>
            <person name="Geib S.M."/>
            <person name="Fabrick J.A."/>
            <person name="Brent C.S."/>
            <person name="Walsh D."/>
            <person name="Lavine L.C."/>
        </authorList>
    </citation>
    <scope>NUCLEOTIDE SEQUENCE</scope>
</reference>
<dbReference type="Pfam" id="PF00151">
    <property type="entry name" value="Lipase"/>
    <property type="match status" value="1"/>
</dbReference>
<evidence type="ECO:0000313" key="8">
    <source>
        <dbReference type="EMBL" id="JAG32619.1"/>
    </source>
</evidence>
<feature type="domain" description="Lipase" evidence="7">
    <location>
        <begin position="27"/>
        <end position="282"/>
    </location>
</feature>
<evidence type="ECO:0000256" key="6">
    <source>
        <dbReference type="SAM" id="SignalP"/>
    </source>
</evidence>
<feature type="compositionally biased region" description="Basic residues" evidence="5">
    <location>
        <begin position="401"/>
        <end position="423"/>
    </location>
</feature>
<feature type="region of interest" description="Disordered" evidence="5">
    <location>
        <begin position="322"/>
        <end position="423"/>
    </location>
</feature>
<proteinExistence type="inferred from homology"/>
<name>A0A0A9YKD9_LYGHE</name>
<dbReference type="GO" id="GO:0005615">
    <property type="term" value="C:extracellular space"/>
    <property type="evidence" value="ECO:0007669"/>
    <property type="project" value="TreeGrafter"/>
</dbReference>
<dbReference type="AlphaFoldDB" id="A0A0A9YKD9"/>
<evidence type="ECO:0000256" key="4">
    <source>
        <dbReference type="RuleBase" id="RU004262"/>
    </source>
</evidence>
<evidence type="ECO:0000256" key="5">
    <source>
        <dbReference type="SAM" id="MobiDB-lite"/>
    </source>
</evidence>
<organism evidence="8">
    <name type="scientific">Lygus hesperus</name>
    <name type="common">Western plant bug</name>
    <dbReference type="NCBI Taxonomy" id="30085"/>
    <lineage>
        <taxon>Eukaryota</taxon>
        <taxon>Metazoa</taxon>
        <taxon>Ecdysozoa</taxon>
        <taxon>Arthropoda</taxon>
        <taxon>Hexapoda</taxon>
        <taxon>Insecta</taxon>
        <taxon>Pterygota</taxon>
        <taxon>Neoptera</taxon>
        <taxon>Paraneoptera</taxon>
        <taxon>Hemiptera</taxon>
        <taxon>Heteroptera</taxon>
        <taxon>Panheteroptera</taxon>
        <taxon>Cimicomorpha</taxon>
        <taxon>Miridae</taxon>
        <taxon>Mirini</taxon>
        <taxon>Lygus</taxon>
    </lineage>
</organism>
<dbReference type="EMBL" id="GBHO01010985">
    <property type="protein sequence ID" value="JAG32619.1"/>
    <property type="molecule type" value="Transcribed_RNA"/>
</dbReference>
<protein>
    <submittedName>
        <fullName evidence="8">Pancreatic triacylglycerol lipase</fullName>
    </submittedName>
</protein>